<protein>
    <submittedName>
        <fullName evidence="1">Uncharacterized protein</fullName>
    </submittedName>
</protein>
<dbReference type="EMBL" id="CP111015">
    <property type="protein sequence ID" value="WAR01336.1"/>
    <property type="molecule type" value="Genomic_DNA"/>
</dbReference>
<reference evidence="1" key="1">
    <citation type="submission" date="2022-11" db="EMBL/GenBank/DDBJ databases">
        <title>Centuries of genome instability and evolution in soft-shell clam transmissible cancer (bioRxiv).</title>
        <authorList>
            <person name="Hart S.F.M."/>
            <person name="Yonemitsu M.A."/>
            <person name="Giersch R.M."/>
            <person name="Beal B.F."/>
            <person name="Arriagada G."/>
            <person name="Davis B.W."/>
            <person name="Ostrander E.A."/>
            <person name="Goff S.P."/>
            <person name="Metzger M.J."/>
        </authorList>
    </citation>
    <scope>NUCLEOTIDE SEQUENCE</scope>
    <source>
        <strain evidence="1">MELC-2E11</strain>
        <tissue evidence="1">Siphon/mantle</tissue>
    </source>
</reference>
<name>A0ABY7DYG5_MYAAR</name>
<keyword evidence="2" id="KW-1185">Reference proteome</keyword>
<proteinExistence type="predicted"/>
<accession>A0ABY7DYG5</accession>
<organism evidence="1 2">
    <name type="scientific">Mya arenaria</name>
    <name type="common">Soft-shell clam</name>
    <dbReference type="NCBI Taxonomy" id="6604"/>
    <lineage>
        <taxon>Eukaryota</taxon>
        <taxon>Metazoa</taxon>
        <taxon>Spiralia</taxon>
        <taxon>Lophotrochozoa</taxon>
        <taxon>Mollusca</taxon>
        <taxon>Bivalvia</taxon>
        <taxon>Autobranchia</taxon>
        <taxon>Heteroconchia</taxon>
        <taxon>Euheterodonta</taxon>
        <taxon>Imparidentia</taxon>
        <taxon>Neoheterodontei</taxon>
        <taxon>Myida</taxon>
        <taxon>Myoidea</taxon>
        <taxon>Myidae</taxon>
        <taxon>Mya</taxon>
    </lineage>
</organism>
<evidence type="ECO:0000313" key="1">
    <source>
        <dbReference type="EMBL" id="WAR01336.1"/>
    </source>
</evidence>
<evidence type="ECO:0000313" key="2">
    <source>
        <dbReference type="Proteomes" id="UP001164746"/>
    </source>
</evidence>
<gene>
    <name evidence="1" type="ORF">MAR_007894</name>
</gene>
<sequence>MSEMVNKPKIALTLLNNVRDGEQPVDSADYHRVIAGTDAEGRNVTSVEGDAAAAEHLYVSISCKTFFKDDVL</sequence>
<dbReference type="Proteomes" id="UP001164746">
    <property type="component" value="Chromosome 4"/>
</dbReference>